<evidence type="ECO:0000313" key="4">
    <source>
        <dbReference type="Proteomes" id="UP000479691"/>
    </source>
</evidence>
<organism evidence="3 5">
    <name type="scientific">Orbilia oligospora</name>
    <name type="common">Nematode-trapping fungus</name>
    <name type="synonym">Arthrobotrys oligospora</name>
    <dbReference type="NCBI Taxonomy" id="2813651"/>
    <lineage>
        <taxon>Eukaryota</taxon>
        <taxon>Fungi</taxon>
        <taxon>Dikarya</taxon>
        <taxon>Ascomycota</taxon>
        <taxon>Pezizomycotina</taxon>
        <taxon>Orbiliomycetes</taxon>
        <taxon>Orbiliales</taxon>
        <taxon>Orbiliaceae</taxon>
        <taxon>Orbilia</taxon>
    </lineage>
</organism>
<evidence type="ECO:0000256" key="1">
    <source>
        <dbReference type="SAM" id="MobiDB-lite"/>
    </source>
</evidence>
<sequence>MPALQGFDDLQRRFEGTINEAVERAVTAAVERAVPVAVERAIAAAIDRTIPAVVDRAVEQAFEKFRRDNDGRESLTSARLHNARIDDTAPLWFPSGVLDAGALHTHIPNKIAIDNRPKGSAAPVSGKFRSKKGQNQNLPVSKLSWKKVDVISDYGVE</sequence>
<dbReference type="Proteomes" id="UP000479691">
    <property type="component" value="Unassembled WGS sequence"/>
</dbReference>
<protein>
    <submittedName>
        <fullName evidence="3">Uncharacterized protein</fullName>
    </submittedName>
</protein>
<dbReference type="EMBL" id="JAABOE010000064">
    <property type="protein sequence ID" value="KAF3172627.1"/>
    <property type="molecule type" value="Genomic_DNA"/>
</dbReference>
<evidence type="ECO:0000313" key="5">
    <source>
        <dbReference type="Proteomes" id="UP000483672"/>
    </source>
</evidence>
<dbReference type="EMBL" id="WIPF01000049">
    <property type="protein sequence ID" value="KAF3219675.1"/>
    <property type="molecule type" value="Genomic_DNA"/>
</dbReference>
<evidence type="ECO:0000313" key="2">
    <source>
        <dbReference type="EMBL" id="KAF3172627.1"/>
    </source>
</evidence>
<dbReference type="Proteomes" id="UP000483672">
    <property type="component" value="Unassembled WGS sequence"/>
</dbReference>
<comment type="caution">
    <text evidence="3">The sequence shown here is derived from an EMBL/GenBank/DDBJ whole genome shotgun (WGS) entry which is preliminary data.</text>
</comment>
<dbReference type="AlphaFoldDB" id="A0A7C8QR84"/>
<reference evidence="4 5" key="1">
    <citation type="submission" date="2019-06" db="EMBL/GenBank/DDBJ databases">
        <authorList>
            <person name="Palmer J.M."/>
        </authorList>
    </citation>
    <scope>NUCLEOTIDE SEQUENCE [LARGE SCALE GENOMIC DNA]</scope>
    <source>
        <strain evidence="3 5">TWF191</strain>
        <strain evidence="2 4">TWF788</strain>
    </source>
</reference>
<name>A0A7C8QR84_ORBOL</name>
<accession>A0A7C8QR84</accession>
<feature type="region of interest" description="Disordered" evidence="1">
    <location>
        <begin position="114"/>
        <end position="135"/>
    </location>
</feature>
<evidence type="ECO:0000313" key="3">
    <source>
        <dbReference type="EMBL" id="KAF3219675.1"/>
    </source>
</evidence>
<gene>
    <name evidence="3" type="ORF">TWF191_007653</name>
    <name evidence="2" type="ORF">TWF788_009391</name>
</gene>
<proteinExistence type="predicted"/>